<dbReference type="AlphaFoldDB" id="A0ABD3NUB9"/>
<evidence type="ECO:0000313" key="2">
    <source>
        <dbReference type="Proteomes" id="UP001530400"/>
    </source>
</evidence>
<reference evidence="1 2" key="1">
    <citation type="submission" date="2024-10" db="EMBL/GenBank/DDBJ databases">
        <title>Updated reference genomes for cyclostephanoid diatoms.</title>
        <authorList>
            <person name="Roberts W.R."/>
            <person name="Alverson A.J."/>
        </authorList>
    </citation>
    <scope>NUCLEOTIDE SEQUENCE [LARGE SCALE GENOMIC DNA]</scope>
    <source>
        <strain evidence="1 2">AJA010-31</strain>
    </source>
</reference>
<dbReference type="Proteomes" id="UP001530400">
    <property type="component" value="Unassembled WGS sequence"/>
</dbReference>
<dbReference type="EMBL" id="JALLPJ020000958">
    <property type="protein sequence ID" value="KAL3779043.1"/>
    <property type="molecule type" value="Genomic_DNA"/>
</dbReference>
<protein>
    <submittedName>
        <fullName evidence="1">Uncharacterized protein</fullName>
    </submittedName>
</protein>
<evidence type="ECO:0000313" key="1">
    <source>
        <dbReference type="EMBL" id="KAL3779043.1"/>
    </source>
</evidence>
<proteinExistence type="predicted"/>
<keyword evidence="2" id="KW-1185">Reference proteome</keyword>
<name>A0ABD3NUB9_9STRA</name>
<comment type="caution">
    <text evidence="1">The sequence shown here is derived from an EMBL/GenBank/DDBJ whole genome shotgun (WGS) entry which is preliminary data.</text>
</comment>
<gene>
    <name evidence="1" type="ORF">ACHAWO_012933</name>
</gene>
<accession>A0ABD3NUB9</accession>
<organism evidence="1 2">
    <name type="scientific">Cyclotella atomus</name>
    <dbReference type="NCBI Taxonomy" id="382360"/>
    <lineage>
        <taxon>Eukaryota</taxon>
        <taxon>Sar</taxon>
        <taxon>Stramenopiles</taxon>
        <taxon>Ochrophyta</taxon>
        <taxon>Bacillariophyta</taxon>
        <taxon>Coscinodiscophyceae</taxon>
        <taxon>Thalassiosirophycidae</taxon>
        <taxon>Stephanodiscales</taxon>
        <taxon>Stephanodiscaceae</taxon>
        <taxon>Cyclotella</taxon>
    </lineage>
</organism>
<sequence>MRCEANRHRSTIAQISSAAFDTRKIRRRTSPLIFLTSLAQKEAVRYQRSEIILVFESTLLHKSSQVITNHHIPSKL</sequence>